<dbReference type="EMBL" id="FQWZ01000006">
    <property type="protein sequence ID" value="SHH15617.1"/>
    <property type="molecule type" value="Genomic_DNA"/>
</dbReference>
<dbReference type="InterPro" id="IPR025652">
    <property type="entry name" value="TesB_C"/>
</dbReference>
<dbReference type="EC" id="3.1.2.20" evidence="5"/>
<evidence type="ECO:0000256" key="4">
    <source>
        <dbReference type="ARBA" id="ARBA00023098"/>
    </source>
</evidence>
<evidence type="ECO:0000313" key="11">
    <source>
        <dbReference type="EMBL" id="SHH15617.1"/>
    </source>
</evidence>
<dbReference type="InterPro" id="IPR049449">
    <property type="entry name" value="TesB_ACOT8-like_N"/>
</dbReference>
<accession>A0A1M5QNB0</accession>
<evidence type="ECO:0000256" key="5">
    <source>
        <dbReference type="ARBA" id="ARBA00038894"/>
    </source>
</evidence>
<keyword evidence="3" id="KW-0378">Hydrolase</keyword>
<dbReference type="SUPFAM" id="SSF54637">
    <property type="entry name" value="Thioesterase/thiol ester dehydrase-isomerase"/>
    <property type="match status" value="2"/>
</dbReference>
<dbReference type="Pfam" id="PF13622">
    <property type="entry name" value="4HBT_3"/>
    <property type="match status" value="1"/>
</dbReference>
<dbReference type="GO" id="GO:0009062">
    <property type="term" value="P:fatty acid catabolic process"/>
    <property type="evidence" value="ECO:0007669"/>
    <property type="project" value="TreeGrafter"/>
</dbReference>
<dbReference type="CDD" id="cd03445">
    <property type="entry name" value="Thioesterase_II_repeat2"/>
    <property type="match status" value="1"/>
</dbReference>
<evidence type="ECO:0000256" key="6">
    <source>
        <dbReference type="ARBA" id="ARBA00050943"/>
    </source>
</evidence>
<comment type="subunit">
    <text evidence="2">Homotetramer.</text>
</comment>
<keyword evidence="12" id="KW-1185">Reference proteome</keyword>
<feature type="domain" description="Acyl-CoA thioesterase 2 C-terminal" evidence="9">
    <location>
        <begin position="178"/>
        <end position="282"/>
    </location>
</feature>
<keyword evidence="4" id="KW-0443">Lipid metabolism</keyword>
<dbReference type="GO" id="GO:0005829">
    <property type="term" value="C:cytosol"/>
    <property type="evidence" value="ECO:0007669"/>
    <property type="project" value="TreeGrafter"/>
</dbReference>
<dbReference type="InterPro" id="IPR042171">
    <property type="entry name" value="Acyl-CoA_hotdog"/>
</dbReference>
<protein>
    <recommendedName>
        <fullName evidence="7">Acyl-CoA thioesterase 2</fullName>
        <ecNumber evidence="5">3.1.2.20</ecNumber>
    </recommendedName>
    <alternativeName>
        <fullName evidence="8">Thioesterase II</fullName>
    </alternativeName>
</protein>
<dbReference type="STRING" id="490188.SAMN04488068_2729"/>
<evidence type="ECO:0000259" key="9">
    <source>
        <dbReference type="Pfam" id="PF02551"/>
    </source>
</evidence>
<dbReference type="InterPro" id="IPR003703">
    <property type="entry name" value="Acyl_CoA_thio"/>
</dbReference>
<dbReference type="FunFam" id="2.40.160.210:FF:000001">
    <property type="entry name" value="Acyl-CoA thioesterase II"/>
    <property type="match status" value="1"/>
</dbReference>
<feature type="domain" description="Acyl-CoA thioesterase-like N-terminal HotDog" evidence="10">
    <location>
        <begin position="30"/>
        <end position="107"/>
    </location>
</feature>
<evidence type="ECO:0000256" key="8">
    <source>
        <dbReference type="ARBA" id="ARBA00079653"/>
    </source>
</evidence>
<evidence type="ECO:0000313" key="12">
    <source>
        <dbReference type="Proteomes" id="UP000199758"/>
    </source>
</evidence>
<dbReference type="CDD" id="cd03444">
    <property type="entry name" value="Thioesterase_II_repeat1"/>
    <property type="match status" value="1"/>
</dbReference>
<evidence type="ECO:0000256" key="7">
    <source>
        <dbReference type="ARBA" id="ARBA00071120"/>
    </source>
</evidence>
<name>A0A1M5QNB0_9GAMM</name>
<dbReference type="OrthoDB" id="9781019at2"/>
<dbReference type="GO" id="GO:0047617">
    <property type="term" value="F:fatty acyl-CoA hydrolase activity"/>
    <property type="evidence" value="ECO:0007669"/>
    <property type="project" value="UniProtKB-EC"/>
</dbReference>
<evidence type="ECO:0000256" key="2">
    <source>
        <dbReference type="ARBA" id="ARBA00011881"/>
    </source>
</evidence>
<dbReference type="RefSeq" id="WP_072898207.1">
    <property type="nucleotide sequence ID" value="NZ_FQWZ01000006.1"/>
</dbReference>
<evidence type="ECO:0000256" key="3">
    <source>
        <dbReference type="ARBA" id="ARBA00022801"/>
    </source>
</evidence>
<dbReference type="PANTHER" id="PTHR11066">
    <property type="entry name" value="ACYL-COA THIOESTERASE"/>
    <property type="match status" value="1"/>
</dbReference>
<dbReference type="Pfam" id="PF02551">
    <property type="entry name" value="Acyl_CoA_thio"/>
    <property type="match status" value="1"/>
</dbReference>
<dbReference type="Proteomes" id="UP000199758">
    <property type="component" value="Unassembled WGS sequence"/>
</dbReference>
<dbReference type="PANTHER" id="PTHR11066:SF34">
    <property type="entry name" value="ACYL-COENZYME A THIOESTERASE 8"/>
    <property type="match status" value="1"/>
</dbReference>
<dbReference type="AlphaFoldDB" id="A0A1M5QNB0"/>
<sequence>MSRVQELVDLLDLEVIDDHLFRGLSRDLGGRSVYGGQVVSQALVAGQRTVAEGVVHSLHAYFLRPGDMSHPIIYEVDPVRDGRSFTTRRVQAVQHGQVILTLIASFQRPEAGAEHQSVMPVVPPPEALPSDRDIRLKLLDQLSDPSPRLRQFLSQDTLFDMRYVEPQTLFDHAPKPPHSAFWLRTVDRLPDDPTVHRCVLAYASDFGPLATSLLPHGKGPLNPSMRMASIDHAIWFHRDARVDDWLLYTIDSPSSQSGRGFSFGHIYTRDGRLVASTAQEGMARWTAPAEPGK</sequence>
<gene>
    <name evidence="11" type="ORF">SAMN04488068_2729</name>
</gene>
<dbReference type="Gene3D" id="2.40.160.210">
    <property type="entry name" value="Acyl-CoA thioesterase, double hotdog domain"/>
    <property type="match status" value="1"/>
</dbReference>
<comment type="catalytic activity">
    <reaction evidence="6">
        <text>a fatty acyl-CoA + H2O = a fatty acid + CoA + H(+)</text>
        <dbReference type="Rhea" id="RHEA:16781"/>
        <dbReference type="ChEBI" id="CHEBI:15377"/>
        <dbReference type="ChEBI" id="CHEBI:15378"/>
        <dbReference type="ChEBI" id="CHEBI:28868"/>
        <dbReference type="ChEBI" id="CHEBI:57287"/>
        <dbReference type="ChEBI" id="CHEBI:77636"/>
        <dbReference type="EC" id="3.1.2.20"/>
    </reaction>
    <physiologicalReaction direction="left-to-right" evidence="6">
        <dbReference type="Rhea" id="RHEA:16782"/>
    </physiologicalReaction>
</comment>
<proteinExistence type="inferred from homology"/>
<comment type="similarity">
    <text evidence="1">Belongs to the C/M/P thioester hydrolase family.</text>
</comment>
<dbReference type="GO" id="GO:0006637">
    <property type="term" value="P:acyl-CoA metabolic process"/>
    <property type="evidence" value="ECO:0007669"/>
    <property type="project" value="InterPro"/>
</dbReference>
<evidence type="ECO:0000259" key="10">
    <source>
        <dbReference type="Pfam" id="PF13622"/>
    </source>
</evidence>
<dbReference type="InterPro" id="IPR029069">
    <property type="entry name" value="HotDog_dom_sf"/>
</dbReference>
<evidence type="ECO:0000256" key="1">
    <source>
        <dbReference type="ARBA" id="ARBA00006538"/>
    </source>
</evidence>
<reference evidence="11 12" key="1">
    <citation type="submission" date="2016-11" db="EMBL/GenBank/DDBJ databases">
        <authorList>
            <person name="Jaros S."/>
            <person name="Januszkiewicz K."/>
            <person name="Wedrychowicz H."/>
        </authorList>
    </citation>
    <scope>NUCLEOTIDE SEQUENCE [LARGE SCALE GENOMIC DNA]</scope>
    <source>
        <strain evidence="11 12">CGMCC 1.7049</strain>
    </source>
</reference>
<organism evidence="11 12">
    <name type="scientific">Hydrocarboniphaga daqingensis</name>
    <dbReference type="NCBI Taxonomy" id="490188"/>
    <lineage>
        <taxon>Bacteria</taxon>
        <taxon>Pseudomonadati</taxon>
        <taxon>Pseudomonadota</taxon>
        <taxon>Gammaproteobacteria</taxon>
        <taxon>Nevskiales</taxon>
        <taxon>Nevskiaceae</taxon>
        <taxon>Hydrocarboniphaga</taxon>
    </lineage>
</organism>